<reference evidence="1" key="2">
    <citation type="submission" date="2023-05" db="EMBL/GenBank/DDBJ databases">
        <authorList>
            <person name="Fouks B."/>
        </authorList>
    </citation>
    <scope>NUCLEOTIDE SEQUENCE</scope>
    <source>
        <strain evidence="1">Stay&amp;Tobe</strain>
        <tissue evidence="1">Testes</tissue>
    </source>
</reference>
<dbReference type="SUPFAM" id="SSF56801">
    <property type="entry name" value="Acetyl-CoA synthetase-like"/>
    <property type="match status" value="1"/>
</dbReference>
<dbReference type="Proteomes" id="UP001233999">
    <property type="component" value="Unassembled WGS sequence"/>
</dbReference>
<gene>
    <name evidence="1" type="ORF">L9F63_025672</name>
</gene>
<dbReference type="AlphaFoldDB" id="A0AAD7Z7M5"/>
<accession>A0AAD7Z7M5</accession>
<name>A0AAD7Z7M5_DIPPU</name>
<evidence type="ECO:0008006" key="3">
    <source>
        <dbReference type="Google" id="ProtNLM"/>
    </source>
</evidence>
<sequence>MEDQLSTTDTSDGYKTGIQIIPFSQVVQSGAAATHIEEVPPTPDDVAIIMYTSGSTGCLKELYSPTGT</sequence>
<keyword evidence="2" id="KW-1185">Reference proteome</keyword>
<dbReference type="Gene3D" id="3.40.50.980">
    <property type="match status" value="1"/>
</dbReference>
<reference evidence="1" key="1">
    <citation type="journal article" date="2023" name="IScience">
        <title>Live-bearing cockroach genome reveals convergent evolutionary mechanisms linked to viviparity in insects and beyond.</title>
        <authorList>
            <person name="Fouks B."/>
            <person name="Harrison M.C."/>
            <person name="Mikhailova A.A."/>
            <person name="Marchal E."/>
            <person name="English S."/>
            <person name="Carruthers M."/>
            <person name="Jennings E.C."/>
            <person name="Chiamaka E.L."/>
            <person name="Frigard R.A."/>
            <person name="Pippel M."/>
            <person name="Attardo G.M."/>
            <person name="Benoit J.B."/>
            <person name="Bornberg-Bauer E."/>
            <person name="Tobe S.S."/>
        </authorList>
    </citation>
    <scope>NUCLEOTIDE SEQUENCE</scope>
    <source>
        <strain evidence="1">Stay&amp;Tobe</strain>
    </source>
</reference>
<protein>
    <recommendedName>
        <fullName evidence="3">AMP-dependent synthetase/ligase domain-containing protein</fullName>
    </recommendedName>
</protein>
<evidence type="ECO:0000313" key="2">
    <source>
        <dbReference type="Proteomes" id="UP001233999"/>
    </source>
</evidence>
<dbReference type="EMBL" id="JASPKZ010009924">
    <property type="protein sequence ID" value="KAJ9575376.1"/>
    <property type="molecule type" value="Genomic_DNA"/>
</dbReference>
<comment type="caution">
    <text evidence="1">The sequence shown here is derived from an EMBL/GenBank/DDBJ whole genome shotgun (WGS) entry which is preliminary data.</text>
</comment>
<organism evidence="1 2">
    <name type="scientific">Diploptera punctata</name>
    <name type="common">Pacific beetle cockroach</name>
    <dbReference type="NCBI Taxonomy" id="6984"/>
    <lineage>
        <taxon>Eukaryota</taxon>
        <taxon>Metazoa</taxon>
        <taxon>Ecdysozoa</taxon>
        <taxon>Arthropoda</taxon>
        <taxon>Hexapoda</taxon>
        <taxon>Insecta</taxon>
        <taxon>Pterygota</taxon>
        <taxon>Neoptera</taxon>
        <taxon>Polyneoptera</taxon>
        <taxon>Dictyoptera</taxon>
        <taxon>Blattodea</taxon>
        <taxon>Blaberoidea</taxon>
        <taxon>Blaberidae</taxon>
        <taxon>Diplopterinae</taxon>
        <taxon>Diploptera</taxon>
    </lineage>
</organism>
<evidence type="ECO:0000313" key="1">
    <source>
        <dbReference type="EMBL" id="KAJ9575376.1"/>
    </source>
</evidence>
<proteinExistence type="predicted"/>